<dbReference type="AlphaFoldDB" id="A0A397ILY1"/>
<evidence type="ECO:0000313" key="3">
    <source>
        <dbReference type="Proteomes" id="UP000266861"/>
    </source>
</evidence>
<evidence type="ECO:0000256" key="1">
    <source>
        <dbReference type="SAM" id="SignalP"/>
    </source>
</evidence>
<dbReference type="OrthoDB" id="2153847at2759"/>
<protein>
    <submittedName>
        <fullName evidence="2">Uncharacterized protein</fullName>
    </submittedName>
</protein>
<keyword evidence="1" id="KW-0732">Signal</keyword>
<gene>
    <name evidence="2" type="ORF">Glove_187g67</name>
</gene>
<evidence type="ECO:0000313" key="2">
    <source>
        <dbReference type="EMBL" id="RHZ76931.1"/>
    </source>
</evidence>
<dbReference type="EMBL" id="PQFF01000177">
    <property type="protein sequence ID" value="RHZ76931.1"/>
    <property type="molecule type" value="Genomic_DNA"/>
</dbReference>
<dbReference type="STRING" id="1348612.A0A397ILY1"/>
<reference evidence="2 3" key="1">
    <citation type="submission" date="2018-08" db="EMBL/GenBank/DDBJ databases">
        <title>Genome and evolution of the arbuscular mycorrhizal fungus Diversispora epigaea (formerly Glomus versiforme) and its bacterial endosymbionts.</title>
        <authorList>
            <person name="Sun X."/>
            <person name="Fei Z."/>
            <person name="Harrison M."/>
        </authorList>
    </citation>
    <scope>NUCLEOTIDE SEQUENCE [LARGE SCALE GENOMIC DNA]</scope>
    <source>
        <strain evidence="2 3">IT104</strain>
    </source>
</reference>
<name>A0A397ILY1_9GLOM</name>
<proteinExistence type="predicted"/>
<accession>A0A397ILY1</accession>
<organism evidence="2 3">
    <name type="scientific">Diversispora epigaea</name>
    <dbReference type="NCBI Taxonomy" id="1348612"/>
    <lineage>
        <taxon>Eukaryota</taxon>
        <taxon>Fungi</taxon>
        <taxon>Fungi incertae sedis</taxon>
        <taxon>Mucoromycota</taxon>
        <taxon>Glomeromycotina</taxon>
        <taxon>Glomeromycetes</taxon>
        <taxon>Diversisporales</taxon>
        <taxon>Diversisporaceae</taxon>
        <taxon>Diversispora</taxon>
    </lineage>
</organism>
<feature type="signal peptide" evidence="1">
    <location>
        <begin position="1"/>
        <end position="19"/>
    </location>
</feature>
<keyword evidence="3" id="KW-1185">Reference proteome</keyword>
<comment type="caution">
    <text evidence="2">The sequence shown here is derived from an EMBL/GenBank/DDBJ whole genome shotgun (WGS) entry which is preliminary data.</text>
</comment>
<dbReference type="Proteomes" id="UP000266861">
    <property type="component" value="Unassembled WGS sequence"/>
</dbReference>
<sequence length="240" mass="26055">MKLFAVVSIGLFLPSIINAAPIVTKRRFGVEHTQEADQTYEVMKNAGKGTKFEDATGSLVNDAVLALLANAEVCDQQKVAERCIDLARQIGAEVDKSRETTLISACQTYRTLERNTPVAGQPSELCTIPVVNKELEGLTQRQDPTGLQTKLRRQNDNVAFTNPVGGVQMPKITKLSPGGSDGNFEVNGSKFQQVGAAHNRQCDIQHNLCFNKFNAGDRSFQGSDCDNQNNVCKAGPPVFA</sequence>
<feature type="chain" id="PRO_5017373576" evidence="1">
    <location>
        <begin position="20"/>
        <end position="240"/>
    </location>
</feature>